<keyword evidence="5" id="KW-1185">Reference proteome</keyword>
<proteinExistence type="inferred from homology"/>
<feature type="compositionally biased region" description="Polar residues" evidence="2">
    <location>
        <begin position="24"/>
        <end position="45"/>
    </location>
</feature>
<feature type="domain" description="OCEL" evidence="3">
    <location>
        <begin position="67"/>
        <end position="176"/>
    </location>
</feature>
<evidence type="ECO:0000313" key="4">
    <source>
        <dbReference type="EMBL" id="KAL3307487.1"/>
    </source>
</evidence>
<dbReference type="PROSITE" id="PS51980">
    <property type="entry name" value="OCEL"/>
    <property type="match status" value="1"/>
</dbReference>
<dbReference type="GO" id="GO:0003746">
    <property type="term" value="F:translation elongation factor activity"/>
    <property type="evidence" value="ECO:0007669"/>
    <property type="project" value="UniProtKB-KW"/>
</dbReference>
<protein>
    <submittedName>
        <fullName evidence="4">Elongation factor, RNA polymerase II</fullName>
    </submittedName>
</protein>
<accession>A0ABD2PJ55</accession>
<feature type="non-terminal residue" evidence="4">
    <location>
        <position position="188"/>
    </location>
</feature>
<reference evidence="4 5" key="1">
    <citation type="submission" date="2024-11" db="EMBL/GenBank/DDBJ databases">
        <title>Adaptive evolution of stress response genes in parasites aligns with host niche diversity.</title>
        <authorList>
            <person name="Hahn C."/>
            <person name="Resl P."/>
        </authorList>
    </citation>
    <scope>NUCLEOTIDE SEQUENCE [LARGE SCALE GENOMIC DNA]</scope>
    <source>
        <strain evidence="4">EGGRZ-B1_66</strain>
        <tissue evidence="4">Body</tissue>
    </source>
</reference>
<dbReference type="AlphaFoldDB" id="A0ABD2PJ55"/>
<evidence type="ECO:0000259" key="3">
    <source>
        <dbReference type="PROSITE" id="PS51980"/>
    </source>
</evidence>
<keyword evidence="4" id="KW-0251">Elongation factor</keyword>
<organism evidence="4 5">
    <name type="scientific">Cichlidogyrus casuarinus</name>
    <dbReference type="NCBI Taxonomy" id="1844966"/>
    <lineage>
        <taxon>Eukaryota</taxon>
        <taxon>Metazoa</taxon>
        <taxon>Spiralia</taxon>
        <taxon>Lophotrochozoa</taxon>
        <taxon>Platyhelminthes</taxon>
        <taxon>Monogenea</taxon>
        <taxon>Monopisthocotylea</taxon>
        <taxon>Dactylogyridea</taxon>
        <taxon>Ancyrocephalidae</taxon>
        <taxon>Cichlidogyrus</taxon>
    </lineage>
</organism>
<comment type="similarity">
    <text evidence="1">Belongs to the ELL/occludin family.</text>
</comment>
<sequence>MEDPVAVATMMARSMRGSEETSDEATSCNSGFMTPEQQPVSSPAPSHCNNPMAFGPAFYKRLDAEKTLLFETYPEVRTERDSAAYKKEFDMAYPRYLSLREKSNQRWFEMKRLHEQLQEALTHQLSSQHTLALQLSELSREARSHEVQDQELGLALLESKLRLLKTRIVDYNTSLGHDSYKRRKHSKH</sequence>
<name>A0ABD2PJ55_9PLAT</name>
<dbReference type="InterPro" id="IPR010844">
    <property type="entry name" value="Occludin_ELL"/>
</dbReference>
<keyword evidence="4" id="KW-0648">Protein biosynthesis</keyword>
<feature type="region of interest" description="Disordered" evidence="2">
    <location>
        <begin position="12"/>
        <end position="45"/>
    </location>
</feature>
<dbReference type="Proteomes" id="UP001626550">
    <property type="component" value="Unassembled WGS sequence"/>
</dbReference>
<evidence type="ECO:0000256" key="2">
    <source>
        <dbReference type="SAM" id="MobiDB-lite"/>
    </source>
</evidence>
<dbReference type="Pfam" id="PF07303">
    <property type="entry name" value="Occludin_ELL"/>
    <property type="match status" value="1"/>
</dbReference>
<comment type="caution">
    <text evidence="4">The sequence shown here is derived from an EMBL/GenBank/DDBJ whole genome shotgun (WGS) entry which is preliminary data.</text>
</comment>
<dbReference type="EMBL" id="JBJKFK010007231">
    <property type="protein sequence ID" value="KAL3307487.1"/>
    <property type="molecule type" value="Genomic_DNA"/>
</dbReference>
<dbReference type="SUPFAM" id="SSF144292">
    <property type="entry name" value="occludin/ELL-like"/>
    <property type="match status" value="1"/>
</dbReference>
<evidence type="ECO:0000313" key="5">
    <source>
        <dbReference type="Proteomes" id="UP001626550"/>
    </source>
</evidence>
<dbReference type="Gene3D" id="6.10.140.340">
    <property type="match status" value="1"/>
</dbReference>
<gene>
    <name evidence="4" type="primary">ELL2</name>
    <name evidence="4" type="ORF">Ciccas_013996</name>
</gene>
<evidence type="ECO:0000256" key="1">
    <source>
        <dbReference type="PROSITE-ProRule" id="PRU01324"/>
    </source>
</evidence>